<protein>
    <recommendedName>
        <fullName evidence="4">Lipocalin-like domain-containing protein</fullName>
    </recommendedName>
</protein>
<dbReference type="AlphaFoldDB" id="A0A3S0RBH0"/>
<reference evidence="2 3" key="1">
    <citation type="submission" date="2018-12" db="EMBL/GenBank/DDBJ databases">
        <title>Genome sequencing of Prevotella sp. KCOM 3155 (= JS262).</title>
        <authorList>
            <person name="Kook J.-K."/>
            <person name="Park S.-N."/>
            <person name="Lim Y.K."/>
        </authorList>
    </citation>
    <scope>NUCLEOTIDE SEQUENCE [LARGE SCALE GENOMIC DNA]</scope>
    <source>
        <strain evidence="2 3">KCOM 3155</strain>
    </source>
</reference>
<gene>
    <name evidence="2" type="ORF">EHV08_09535</name>
</gene>
<evidence type="ECO:0000256" key="1">
    <source>
        <dbReference type="SAM" id="SignalP"/>
    </source>
</evidence>
<dbReference type="PROSITE" id="PS51257">
    <property type="entry name" value="PROKAR_LIPOPROTEIN"/>
    <property type="match status" value="1"/>
</dbReference>
<keyword evidence="1" id="KW-0732">Signal</keyword>
<comment type="caution">
    <text evidence="2">The sequence shown here is derived from an EMBL/GenBank/DDBJ whole genome shotgun (WGS) entry which is preliminary data.</text>
</comment>
<organism evidence="2 3">
    <name type="scientific">Prevotella koreensis</name>
    <dbReference type="NCBI Taxonomy" id="2490854"/>
    <lineage>
        <taxon>Bacteria</taxon>
        <taxon>Pseudomonadati</taxon>
        <taxon>Bacteroidota</taxon>
        <taxon>Bacteroidia</taxon>
        <taxon>Bacteroidales</taxon>
        <taxon>Prevotellaceae</taxon>
        <taxon>Prevotella</taxon>
    </lineage>
</organism>
<dbReference type="RefSeq" id="WP_126679058.1">
    <property type="nucleotide sequence ID" value="NZ_RYYU01000001.1"/>
</dbReference>
<proteinExistence type="predicted"/>
<feature type="chain" id="PRO_5018757503" description="Lipocalin-like domain-containing protein" evidence="1">
    <location>
        <begin position="33"/>
        <end position="188"/>
    </location>
</feature>
<feature type="signal peptide" evidence="1">
    <location>
        <begin position="1"/>
        <end position="32"/>
    </location>
</feature>
<sequence length="188" mass="20206">MKLNNLFANAASKALALAAAVMMMGMMFTACSSDNDDTPTPGPTPNFTNTVTLDAEVIKIEKSVLTEKEGIYTLDLQLESGKKAKNIYIELIPSIHNDKLIKLTEQTDEEAGKWSIAANNGPLNVLFTGKGTIDPLCKFSSGTMKLNVNPTTKEVNVTVIDGAIKTSKKLLGDKLPHTISISYKGTAE</sequence>
<dbReference type="OrthoDB" id="1082852at2"/>
<dbReference type="Proteomes" id="UP000278983">
    <property type="component" value="Unassembled WGS sequence"/>
</dbReference>
<evidence type="ECO:0000313" key="3">
    <source>
        <dbReference type="Proteomes" id="UP000278983"/>
    </source>
</evidence>
<name>A0A3S0RBH0_9BACT</name>
<accession>A0A3S0RBH0</accession>
<keyword evidence="3" id="KW-1185">Reference proteome</keyword>
<evidence type="ECO:0008006" key="4">
    <source>
        <dbReference type="Google" id="ProtNLM"/>
    </source>
</evidence>
<dbReference type="EMBL" id="RYYU01000001">
    <property type="protein sequence ID" value="RUL59962.1"/>
    <property type="molecule type" value="Genomic_DNA"/>
</dbReference>
<evidence type="ECO:0000313" key="2">
    <source>
        <dbReference type="EMBL" id="RUL59962.1"/>
    </source>
</evidence>